<evidence type="ECO:0000313" key="10">
    <source>
        <dbReference type="Proteomes" id="UP001155483"/>
    </source>
</evidence>
<dbReference type="PANTHER" id="PTHR11895:SF7">
    <property type="entry name" value="GLUTAMYL-TRNA(GLN) AMIDOTRANSFERASE SUBUNIT A, MITOCHONDRIAL"/>
    <property type="match status" value="1"/>
</dbReference>
<evidence type="ECO:0000256" key="4">
    <source>
        <dbReference type="ARBA" id="ARBA00022741"/>
    </source>
</evidence>
<evidence type="ECO:0000256" key="5">
    <source>
        <dbReference type="ARBA" id="ARBA00022840"/>
    </source>
</evidence>
<dbReference type="InterPro" id="IPR036928">
    <property type="entry name" value="AS_sf"/>
</dbReference>
<dbReference type="PANTHER" id="PTHR11895">
    <property type="entry name" value="TRANSAMIDASE"/>
    <property type="match status" value="1"/>
</dbReference>
<dbReference type="InterPro" id="IPR000120">
    <property type="entry name" value="Amidase"/>
</dbReference>
<comment type="subunit">
    <text evidence="1 7">Heterotrimer of A, B and C subunits.</text>
</comment>
<name>A0A9X3BGK8_9BACT</name>
<evidence type="ECO:0000313" key="9">
    <source>
        <dbReference type="EMBL" id="MCU7547957.1"/>
    </source>
</evidence>
<dbReference type="EMBL" id="JAOTIF010000001">
    <property type="protein sequence ID" value="MCU7547957.1"/>
    <property type="molecule type" value="Genomic_DNA"/>
</dbReference>
<evidence type="ECO:0000256" key="6">
    <source>
        <dbReference type="ARBA" id="ARBA00022917"/>
    </source>
</evidence>
<comment type="caution">
    <text evidence="9">The sequence shown here is derived from an EMBL/GenBank/DDBJ whole genome shotgun (WGS) entry which is preliminary data.</text>
</comment>
<evidence type="ECO:0000259" key="8">
    <source>
        <dbReference type="Pfam" id="PF01425"/>
    </source>
</evidence>
<comment type="catalytic activity">
    <reaction evidence="7">
        <text>L-glutamyl-tRNA(Gln) + L-glutamine + ATP + H2O = L-glutaminyl-tRNA(Gln) + L-glutamate + ADP + phosphate + H(+)</text>
        <dbReference type="Rhea" id="RHEA:17521"/>
        <dbReference type="Rhea" id="RHEA-COMP:9681"/>
        <dbReference type="Rhea" id="RHEA-COMP:9684"/>
        <dbReference type="ChEBI" id="CHEBI:15377"/>
        <dbReference type="ChEBI" id="CHEBI:15378"/>
        <dbReference type="ChEBI" id="CHEBI:29985"/>
        <dbReference type="ChEBI" id="CHEBI:30616"/>
        <dbReference type="ChEBI" id="CHEBI:43474"/>
        <dbReference type="ChEBI" id="CHEBI:58359"/>
        <dbReference type="ChEBI" id="CHEBI:78520"/>
        <dbReference type="ChEBI" id="CHEBI:78521"/>
        <dbReference type="ChEBI" id="CHEBI:456216"/>
        <dbReference type="EC" id="6.3.5.7"/>
    </reaction>
</comment>
<keyword evidence="5 7" id="KW-0067">ATP-binding</keyword>
<comment type="similarity">
    <text evidence="7">Belongs to the amidase family. GatA subfamily.</text>
</comment>
<feature type="active site" description="Acyl-ester intermediate" evidence="7">
    <location>
        <position position="175"/>
    </location>
</feature>
<feature type="active site" description="Charge relay system" evidence="7">
    <location>
        <position position="76"/>
    </location>
</feature>
<sequence length="474" mass="52007">MFSYTSIPQYQSQLKTGAVTCVQAVKHYLENIEQQKHLNAFVEVFGEEALKRAAELDALPANAEKGKLHGVVIGIKDVICYKNHHVTAASNILKDFTSLYSSTAVQRLLNEGAIIIGRQNCDEFGMGSTNENSAYGPALNPVQNDVVPGGSSGGSAAAVKAGLCMASLGTDTGGSVRLPADFCGIVGVKPTYGRVSRHGLIAYASSFDQIGVLASNVEDAALILEVIAGKDEFDSTVSVKEVGPYSSVSIESDRKYRIAYFPEWLEHPSVDPEISSQLQNLLTSLKEKGHQVEPVHFKLTEYIVPTYYILTTAEASSNLSRFDGVRYGYQEKKSFGELTDFYKQNRSAGFGKEVKRRIMLGTFVLSAGYYDAYFTKAQQVRRLLQQQTEEIFRDFDIILAPTSPTTAYKSGEKIKDPLAMYMGDIFTVFANLAGIPAVSLPLFNHSNTLPFGVQAMANRFDEVSLLRFSHLLMK</sequence>
<reference evidence="9" key="2">
    <citation type="submission" date="2023-04" db="EMBL/GenBank/DDBJ databases">
        <title>Paracnuella aquatica gen. nov., sp. nov., a member of the family Chitinophagaceae isolated from a hot spring.</title>
        <authorList>
            <person name="Wang C."/>
        </authorList>
    </citation>
    <scope>NUCLEOTIDE SEQUENCE</scope>
    <source>
        <strain evidence="9">LB-8</strain>
    </source>
</reference>
<dbReference type="InterPro" id="IPR023631">
    <property type="entry name" value="Amidase_dom"/>
</dbReference>
<dbReference type="GO" id="GO:0005524">
    <property type="term" value="F:ATP binding"/>
    <property type="evidence" value="ECO:0007669"/>
    <property type="project" value="UniProtKB-KW"/>
</dbReference>
<accession>A0A9X3BGK8</accession>
<proteinExistence type="inferred from homology"/>
<reference evidence="9" key="1">
    <citation type="submission" date="2022-09" db="EMBL/GenBank/DDBJ databases">
        <authorList>
            <person name="Yuan C."/>
            <person name="Ke Z."/>
        </authorList>
    </citation>
    <scope>NUCLEOTIDE SEQUENCE</scope>
    <source>
        <strain evidence="9">LB-8</strain>
    </source>
</reference>
<feature type="domain" description="Amidase" evidence="8">
    <location>
        <begin position="24"/>
        <end position="466"/>
    </location>
</feature>
<keyword evidence="6 7" id="KW-0648">Protein biosynthesis</keyword>
<dbReference type="EC" id="6.3.5.7" evidence="7"/>
<dbReference type="Proteomes" id="UP001155483">
    <property type="component" value="Unassembled WGS sequence"/>
</dbReference>
<evidence type="ECO:0000256" key="2">
    <source>
        <dbReference type="ARBA" id="ARBA00014428"/>
    </source>
</evidence>
<keyword evidence="10" id="KW-1185">Reference proteome</keyword>
<dbReference type="GO" id="GO:0050567">
    <property type="term" value="F:glutaminyl-tRNA synthase (glutamine-hydrolyzing) activity"/>
    <property type="evidence" value="ECO:0007669"/>
    <property type="project" value="UniProtKB-UniRule"/>
</dbReference>
<dbReference type="GO" id="GO:0030956">
    <property type="term" value="C:glutamyl-tRNA(Gln) amidotransferase complex"/>
    <property type="evidence" value="ECO:0007669"/>
    <property type="project" value="InterPro"/>
</dbReference>
<dbReference type="HAMAP" id="MF_00120">
    <property type="entry name" value="GatA"/>
    <property type="match status" value="1"/>
</dbReference>
<organism evidence="9 10">
    <name type="scientific">Paraflavisolibacter caeni</name>
    <dbReference type="NCBI Taxonomy" id="2982496"/>
    <lineage>
        <taxon>Bacteria</taxon>
        <taxon>Pseudomonadati</taxon>
        <taxon>Bacteroidota</taxon>
        <taxon>Chitinophagia</taxon>
        <taxon>Chitinophagales</taxon>
        <taxon>Chitinophagaceae</taxon>
        <taxon>Paraflavisolibacter</taxon>
    </lineage>
</organism>
<gene>
    <name evidence="7 9" type="primary">gatA</name>
    <name evidence="9" type="ORF">OCK74_02475</name>
</gene>
<protein>
    <recommendedName>
        <fullName evidence="2 7">Glutamyl-tRNA(Gln) amidotransferase subunit A</fullName>
        <shortName evidence="7">Glu-ADT subunit A</shortName>
        <ecNumber evidence="7">6.3.5.7</ecNumber>
    </recommendedName>
</protein>
<dbReference type="Gene3D" id="3.90.1300.10">
    <property type="entry name" value="Amidase signature (AS) domain"/>
    <property type="match status" value="1"/>
</dbReference>
<evidence type="ECO:0000256" key="1">
    <source>
        <dbReference type="ARBA" id="ARBA00011123"/>
    </source>
</evidence>
<dbReference type="RefSeq" id="WP_279295401.1">
    <property type="nucleotide sequence ID" value="NZ_JAOTIF010000001.1"/>
</dbReference>
<feature type="active site" description="Charge relay system" evidence="7">
    <location>
        <position position="151"/>
    </location>
</feature>
<evidence type="ECO:0000256" key="7">
    <source>
        <dbReference type="HAMAP-Rule" id="MF_00120"/>
    </source>
</evidence>
<keyword evidence="4 7" id="KW-0547">Nucleotide-binding</keyword>
<dbReference type="Pfam" id="PF01425">
    <property type="entry name" value="Amidase"/>
    <property type="match status" value="1"/>
</dbReference>
<keyword evidence="3 7" id="KW-0436">Ligase</keyword>
<dbReference type="NCBIfam" id="TIGR00132">
    <property type="entry name" value="gatA"/>
    <property type="match status" value="1"/>
</dbReference>
<dbReference type="GO" id="GO:0006412">
    <property type="term" value="P:translation"/>
    <property type="evidence" value="ECO:0007669"/>
    <property type="project" value="UniProtKB-UniRule"/>
</dbReference>
<dbReference type="AlphaFoldDB" id="A0A9X3BGK8"/>
<dbReference type="InterPro" id="IPR004412">
    <property type="entry name" value="GatA"/>
</dbReference>
<comment type="function">
    <text evidence="7">Allows the formation of correctly charged Gln-tRNA(Gln) through the transamidation of misacylated Glu-tRNA(Gln) in organisms which lack glutaminyl-tRNA synthetase. The reaction takes place in the presence of glutamine and ATP through an activated gamma-phospho-Glu-tRNA(Gln).</text>
</comment>
<evidence type="ECO:0000256" key="3">
    <source>
        <dbReference type="ARBA" id="ARBA00022598"/>
    </source>
</evidence>
<dbReference type="SUPFAM" id="SSF75304">
    <property type="entry name" value="Amidase signature (AS) enzymes"/>
    <property type="match status" value="1"/>
</dbReference>